<comment type="caution">
    <text evidence="13">The sequence shown here is derived from an EMBL/GenBank/DDBJ whole genome shotgun (WGS) entry which is preliminary data.</text>
</comment>
<dbReference type="GO" id="GO:0008270">
    <property type="term" value="F:zinc ion binding"/>
    <property type="evidence" value="ECO:0007669"/>
    <property type="project" value="InterPro"/>
</dbReference>
<keyword evidence="6 12" id="KW-0378">Hydrolase</keyword>
<keyword evidence="12" id="KW-0732">Signal</keyword>
<comment type="cofactor">
    <cofactor evidence="11">
        <name>Zn(2+)</name>
        <dbReference type="ChEBI" id="CHEBI:29105"/>
    </cofactor>
    <text evidence="11">Binds 1 zinc ion per subunit.</text>
</comment>
<keyword evidence="4 12" id="KW-0645">Protease</keyword>
<evidence type="ECO:0000256" key="1">
    <source>
        <dbReference type="ARBA" id="ARBA00004613"/>
    </source>
</evidence>
<keyword evidence="14" id="KW-1185">Reference proteome</keyword>
<organism evidence="13 14">
    <name type="scientific">Mycena albidolilacea</name>
    <dbReference type="NCBI Taxonomy" id="1033008"/>
    <lineage>
        <taxon>Eukaryota</taxon>
        <taxon>Fungi</taxon>
        <taxon>Dikarya</taxon>
        <taxon>Basidiomycota</taxon>
        <taxon>Agaricomycotina</taxon>
        <taxon>Agaricomycetes</taxon>
        <taxon>Agaricomycetidae</taxon>
        <taxon>Agaricales</taxon>
        <taxon>Marasmiineae</taxon>
        <taxon>Mycenaceae</taxon>
        <taxon>Mycena</taxon>
    </lineage>
</organism>
<dbReference type="Gene3D" id="1.10.390.10">
    <property type="entry name" value="Neutral Protease Domain 2"/>
    <property type="match status" value="1"/>
</dbReference>
<keyword evidence="5 11" id="KW-0479">Metal-binding</keyword>
<feature type="binding site" evidence="11">
    <location>
        <position position="388"/>
    </location>
    <ligand>
        <name>Zn(2+)</name>
        <dbReference type="ChEBI" id="CHEBI:29105"/>
        <note>catalytic</note>
    </ligand>
</feature>
<evidence type="ECO:0000313" key="14">
    <source>
        <dbReference type="Proteomes" id="UP001218218"/>
    </source>
</evidence>
<dbReference type="InterPro" id="IPR001842">
    <property type="entry name" value="Peptidase_M36"/>
</dbReference>
<keyword evidence="8 12" id="KW-0482">Metalloprotease</keyword>
<sequence>MSIFPLVLLFGLCCGSALAGRDLKATARKPSTQTFFPPTSFQTFEGGVEHPLSRRDSSLADVASTFVETQLKVDSKTVKFKSGYSSDIAQHAYIKQQHNNITFANAVANVAFKDGKVVSFGNSFSKPSAFASSTPTISVDAAISAAEKALDGTHNKIPTTLEYLVNADNTASLIHVVQVQNQDQGTWYEAFIDAHSGEFISSIDLVANAAYRVLPIFKEDLTEGFEFLQDPQNPASSPLGWHNDGTSATNDTSGNNVLAYLDQDLTATTTQSSAGLIFNYTQDPSLSPSEQINSDAARANVFYILNTWHDVVYLYGFTESAFNFQQTNVKSGGLGGDRVLASVQNSRARNNANFGTPPDGQSGTMNMYLWDFTDPLRDGALENDIVTHEMTHGLTNRMTGGGTARCLQVVESQGLGEGWSDAMADWMEHVSAPISDYTLGSYVTNSTAGVRSRPYSTNSTTNPYTYATVATFMQIGEVNVHDIGEVWANMLHNVHAALVDAHGFSKTARADASGLEGNVVFLHLFIDALALQPCQPDFLQARDAIIQADSNRYSGSNKCLLWKVFASRGLGFNAFDYTDDFSLPSGC</sequence>
<evidence type="ECO:0000256" key="8">
    <source>
        <dbReference type="ARBA" id="ARBA00023049"/>
    </source>
</evidence>
<evidence type="ECO:0000256" key="12">
    <source>
        <dbReference type="RuleBase" id="RU364017"/>
    </source>
</evidence>
<evidence type="ECO:0000256" key="2">
    <source>
        <dbReference type="ARBA" id="ARBA00006006"/>
    </source>
</evidence>
<dbReference type="GO" id="GO:0006508">
    <property type="term" value="P:proteolysis"/>
    <property type="evidence" value="ECO:0007669"/>
    <property type="project" value="UniProtKB-KW"/>
</dbReference>
<evidence type="ECO:0000256" key="6">
    <source>
        <dbReference type="ARBA" id="ARBA00022801"/>
    </source>
</evidence>
<evidence type="ECO:0000256" key="3">
    <source>
        <dbReference type="ARBA" id="ARBA00022525"/>
    </source>
</evidence>
<accession>A0AAD7EBV8</accession>
<dbReference type="Gene3D" id="3.10.170.10">
    <property type="match status" value="1"/>
</dbReference>
<evidence type="ECO:0000256" key="10">
    <source>
        <dbReference type="PIRSR" id="PIRSR601842-1"/>
    </source>
</evidence>
<protein>
    <recommendedName>
        <fullName evidence="12">Extracellular metalloproteinase</fullName>
        <ecNumber evidence="12">3.4.24.-</ecNumber>
    </recommendedName>
    <alternativeName>
        <fullName evidence="12">Fungalysin</fullName>
    </alternativeName>
</protein>
<keyword evidence="7 11" id="KW-0862">Zinc</keyword>
<dbReference type="CDD" id="cd09596">
    <property type="entry name" value="M36"/>
    <property type="match status" value="1"/>
</dbReference>
<evidence type="ECO:0000256" key="5">
    <source>
        <dbReference type="ARBA" id="ARBA00022723"/>
    </source>
</evidence>
<feature type="chain" id="PRO_5041769145" description="Extracellular metalloproteinase" evidence="12">
    <location>
        <begin position="20"/>
        <end position="587"/>
    </location>
</feature>
<dbReference type="EMBL" id="JARIHO010000076">
    <property type="protein sequence ID" value="KAJ7310961.1"/>
    <property type="molecule type" value="Genomic_DNA"/>
</dbReference>
<dbReference type="AlphaFoldDB" id="A0AAD7EBV8"/>
<keyword evidence="9 12" id="KW-0865">Zymogen</keyword>
<comment type="similarity">
    <text evidence="2 12">Belongs to the peptidase M36 family.</text>
</comment>
<comment type="subcellular location">
    <subcellularLocation>
        <location evidence="1 12">Secreted</location>
    </subcellularLocation>
</comment>
<dbReference type="PANTHER" id="PTHR33478:SF1">
    <property type="entry name" value="EXTRACELLULAR METALLOPROTEINASE MEP"/>
    <property type="match status" value="1"/>
</dbReference>
<evidence type="ECO:0000256" key="4">
    <source>
        <dbReference type="ARBA" id="ARBA00022670"/>
    </source>
</evidence>
<evidence type="ECO:0000313" key="13">
    <source>
        <dbReference type="EMBL" id="KAJ7310961.1"/>
    </source>
</evidence>
<feature type="active site" evidence="10">
    <location>
        <position position="389"/>
    </location>
</feature>
<dbReference type="PANTHER" id="PTHR33478">
    <property type="entry name" value="EXTRACELLULAR METALLOPROTEINASE MEP"/>
    <property type="match status" value="1"/>
</dbReference>
<dbReference type="InterPro" id="IPR050371">
    <property type="entry name" value="Fungal_virulence_M36"/>
</dbReference>
<dbReference type="GO" id="GO:0005615">
    <property type="term" value="C:extracellular space"/>
    <property type="evidence" value="ECO:0007669"/>
    <property type="project" value="InterPro"/>
</dbReference>
<gene>
    <name evidence="13" type="ORF">DFH08DRAFT_898267</name>
</gene>
<reference evidence="13" key="1">
    <citation type="submission" date="2023-03" db="EMBL/GenBank/DDBJ databases">
        <title>Massive genome expansion in bonnet fungi (Mycena s.s.) driven by repeated elements and novel gene families across ecological guilds.</title>
        <authorList>
            <consortium name="Lawrence Berkeley National Laboratory"/>
            <person name="Harder C.B."/>
            <person name="Miyauchi S."/>
            <person name="Viragh M."/>
            <person name="Kuo A."/>
            <person name="Thoen E."/>
            <person name="Andreopoulos B."/>
            <person name="Lu D."/>
            <person name="Skrede I."/>
            <person name="Drula E."/>
            <person name="Henrissat B."/>
            <person name="Morin E."/>
            <person name="Kohler A."/>
            <person name="Barry K."/>
            <person name="LaButti K."/>
            <person name="Morin E."/>
            <person name="Salamov A."/>
            <person name="Lipzen A."/>
            <person name="Mereny Z."/>
            <person name="Hegedus B."/>
            <person name="Baldrian P."/>
            <person name="Stursova M."/>
            <person name="Weitz H."/>
            <person name="Taylor A."/>
            <person name="Grigoriev I.V."/>
            <person name="Nagy L.G."/>
            <person name="Martin F."/>
            <person name="Kauserud H."/>
        </authorList>
    </citation>
    <scope>NUCLEOTIDE SEQUENCE</scope>
    <source>
        <strain evidence="13">CBHHK002</strain>
    </source>
</reference>
<keyword evidence="3 12" id="KW-0964">Secreted</keyword>
<proteinExistence type="inferred from homology"/>
<dbReference type="PRINTS" id="PR00999">
    <property type="entry name" value="FUNGALYSIN"/>
</dbReference>
<name>A0AAD7EBV8_9AGAR</name>
<evidence type="ECO:0000256" key="9">
    <source>
        <dbReference type="ARBA" id="ARBA00023145"/>
    </source>
</evidence>
<dbReference type="GO" id="GO:0004222">
    <property type="term" value="F:metalloendopeptidase activity"/>
    <property type="evidence" value="ECO:0007669"/>
    <property type="project" value="InterPro"/>
</dbReference>
<evidence type="ECO:0000256" key="7">
    <source>
        <dbReference type="ARBA" id="ARBA00022833"/>
    </source>
</evidence>
<dbReference type="EC" id="3.4.24.-" evidence="12"/>
<dbReference type="InterPro" id="IPR027268">
    <property type="entry name" value="Peptidase_M4/M1_CTD_sf"/>
</dbReference>
<evidence type="ECO:0000256" key="11">
    <source>
        <dbReference type="PIRSR" id="PIRSR601842-2"/>
    </source>
</evidence>
<dbReference type="SUPFAM" id="SSF55486">
    <property type="entry name" value="Metalloproteases ('zincins'), catalytic domain"/>
    <property type="match status" value="1"/>
</dbReference>
<feature type="binding site" evidence="11">
    <location>
        <position position="392"/>
    </location>
    <ligand>
        <name>Zn(2+)</name>
        <dbReference type="ChEBI" id="CHEBI:29105"/>
        <note>catalytic</note>
    </ligand>
</feature>
<feature type="binding site" evidence="11">
    <location>
        <position position="417"/>
    </location>
    <ligand>
        <name>Zn(2+)</name>
        <dbReference type="ChEBI" id="CHEBI:29105"/>
        <note>catalytic</note>
    </ligand>
</feature>
<dbReference type="Proteomes" id="UP001218218">
    <property type="component" value="Unassembled WGS sequence"/>
</dbReference>
<feature type="signal peptide" evidence="12">
    <location>
        <begin position="1"/>
        <end position="19"/>
    </location>
</feature>
<dbReference type="Pfam" id="PF02128">
    <property type="entry name" value="Peptidase_M36"/>
    <property type="match status" value="1"/>
</dbReference>